<dbReference type="InterPro" id="IPR004843">
    <property type="entry name" value="Calcineurin-like_PHP"/>
</dbReference>
<dbReference type="GO" id="GO:0016787">
    <property type="term" value="F:hydrolase activity"/>
    <property type="evidence" value="ECO:0007669"/>
    <property type="project" value="UniProtKB-KW"/>
</dbReference>
<keyword evidence="2" id="KW-0378">Hydrolase</keyword>
<dbReference type="InterPro" id="IPR029052">
    <property type="entry name" value="Metallo-depent_PP-like"/>
</dbReference>
<keyword evidence="1 3" id="KW-0732">Signal</keyword>
<feature type="domain" description="Calcineurin-like phosphoesterase" evidence="4">
    <location>
        <begin position="103"/>
        <end position="322"/>
    </location>
</feature>
<evidence type="ECO:0000259" key="4">
    <source>
        <dbReference type="Pfam" id="PF00149"/>
    </source>
</evidence>
<evidence type="ECO:0000256" key="3">
    <source>
        <dbReference type="SAM" id="SignalP"/>
    </source>
</evidence>
<dbReference type="PANTHER" id="PTHR10161">
    <property type="entry name" value="TARTRATE-RESISTANT ACID PHOSPHATASE TYPE 5"/>
    <property type="match status" value="1"/>
</dbReference>
<dbReference type="AlphaFoldDB" id="A0A975HMN7"/>
<organism evidence="5 6">
    <name type="scientific">Pseudoalteromonas xiamenensis</name>
    <dbReference type="NCBI Taxonomy" id="882626"/>
    <lineage>
        <taxon>Bacteria</taxon>
        <taxon>Pseudomonadati</taxon>
        <taxon>Pseudomonadota</taxon>
        <taxon>Gammaproteobacteria</taxon>
        <taxon>Alteromonadales</taxon>
        <taxon>Pseudoalteromonadaceae</taxon>
        <taxon>Pseudoalteromonas</taxon>
    </lineage>
</organism>
<dbReference type="KEGG" id="pxi:J5O05_21350"/>
<evidence type="ECO:0000313" key="5">
    <source>
        <dbReference type="EMBL" id="QTH73316.1"/>
    </source>
</evidence>
<dbReference type="Pfam" id="PF00149">
    <property type="entry name" value="Metallophos"/>
    <property type="match status" value="1"/>
</dbReference>
<dbReference type="EMBL" id="CP072135">
    <property type="protein sequence ID" value="QTH73316.1"/>
    <property type="molecule type" value="Genomic_DNA"/>
</dbReference>
<proteinExistence type="predicted"/>
<gene>
    <name evidence="5" type="ORF">J5O05_21350</name>
</gene>
<evidence type="ECO:0000256" key="1">
    <source>
        <dbReference type="ARBA" id="ARBA00022729"/>
    </source>
</evidence>
<evidence type="ECO:0000313" key="6">
    <source>
        <dbReference type="Proteomes" id="UP000664904"/>
    </source>
</evidence>
<geneLocation type="plasmid" evidence="5 6">
    <name>unnamed5</name>
</geneLocation>
<sequence length="412" mass="46212">MFTLKKSSAFTLALLLSSQVMASDNISFLAFGDGGYHPDYPKTKHIKNPRDKDAFIAAEKKDWLEDNRPLAEFDHAPIYVYPGTQTATEHTGALVVGQAMAALCKQSQCDFAIQLGDNIYPDGADAKDGKDDQKRMDDLIKKPLLPLFEQQPDLMVYSALGNHDWKSSRKGVELQLAWMGKEPNFTMGEKGYYRYKVGQPGNDVEFFVLDTNMLLSGQHYYDVPLRADGTEQGLASALASKQAEVEKIEKHETPLGGEDHTQLAWLAEGLKTSQAKWKIVYGHHVLWSIGGTKFNEAHVLRKLLLPELCQYADAYIAGHEHDLELLTDDCSRVLGHHDKPKLPLIISGAAAKMRGVHSPFATAQEATYPEYDLVWNKPFVWGFAQIELDNNNDEMHVRFYSTPKEQTGESHQ</sequence>
<feature type="chain" id="PRO_5037814222" evidence="3">
    <location>
        <begin position="23"/>
        <end position="412"/>
    </location>
</feature>
<evidence type="ECO:0000256" key="2">
    <source>
        <dbReference type="ARBA" id="ARBA00022801"/>
    </source>
</evidence>
<dbReference type="PANTHER" id="PTHR10161:SF14">
    <property type="entry name" value="TARTRATE-RESISTANT ACID PHOSPHATASE TYPE 5"/>
    <property type="match status" value="1"/>
</dbReference>
<dbReference type="Proteomes" id="UP000664904">
    <property type="component" value="Plasmid unnamed5"/>
</dbReference>
<keyword evidence="6" id="KW-1185">Reference proteome</keyword>
<reference evidence="5" key="1">
    <citation type="submission" date="2021-03" db="EMBL/GenBank/DDBJ databases">
        <title>Complete Genome of Pseudoalteromonas xiamenensis STKMTI.2, a new potential marine bacterium producing anti-Vibrio compounds.</title>
        <authorList>
            <person name="Handayani D.P."/>
            <person name="Isnansetyo A."/>
            <person name="Istiqomah I."/>
            <person name="Jumina J."/>
        </authorList>
    </citation>
    <scope>NUCLEOTIDE SEQUENCE</scope>
    <source>
        <strain evidence="5">STKMTI.2</strain>
        <plasmid evidence="5">unnamed5</plasmid>
    </source>
</reference>
<feature type="signal peptide" evidence="3">
    <location>
        <begin position="1"/>
        <end position="22"/>
    </location>
</feature>
<accession>A0A975HMN7</accession>
<name>A0A975HMN7_9GAMM</name>
<keyword evidence="5" id="KW-0614">Plasmid</keyword>
<dbReference type="SUPFAM" id="SSF56300">
    <property type="entry name" value="Metallo-dependent phosphatases"/>
    <property type="match status" value="1"/>
</dbReference>
<dbReference type="InterPro" id="IPR051558">
    <property type="entry name" value="Metallophosphoesterase_PAP"/>
</dbReference>
<protein>
    <submittedName>
        <fullName evidence="5">Metallophosphoesterase</fullName>
    </submittedName>
</protein>
<dbReference type="Gene3D" id="3.60.21.10">
    <property type="match status" value="1"/>
</dbReference>